<organism evidence="2 3">
    <name type="scientific">Heterodera trifolii</name>
    <dbReference type="NCBI Taxonomy" id="157864"/>
    <lineage>
        <taxon>Eukaryota</taxon>
        <taxon>Metazoa</taxon>
        <taxon>Ecdysozoa</taxon>
        <taxon>Nematoda</taxon>
        <taxon>Chromadorea</taxon>
        <taxon>Rhabditida</taxon>
        <taxon>Tylenchina</taxon>
        <taxon>Tylenchomorpha</taxon>
        <taxon>Tylenchoidea</taxon>
        <taxon>Heteroderidae</taxon>
        <taxon>Heteroderinae</taxon>
        <taxon>Heterodera</taxon>
    </lineage>
</organism>
<reference evidence="2 3" key="1">
    <citation type="submission" date="2024-10" db="EMBL/GenBank/DDBJ databases">
        <authorList>
            <person name="Kim D."/>
        </authorList>
    </citation>
    <scope>NUCLEOTIDE SEQUENCE [LARGE SCALE GENOMIC DNA]</scope>
    <source>
        <strain evidence="2">BH-2024</strain>
    </source>
</reference>
<gene>
    <name evidence="2" type="ORF">niasHT_010409</name>
</gene>
<comment type="caution">
    <text evidence="2">The sequence shown here is derived from an EMBL/GenBank/DDBJ whole genome shotgun (WGS) entry which is preliminary data.</text>
</comment>
<evidence type="ECO:0000259" key="1">
    <source>
        <dbReference type="PROSITE" id="PS50097"/>
    </source>
</evidence>
<dbReference type="InterPro" id="IPR000210">
    <property type="entry name" value="BTB/POZ_dom"/>
</dbReference>
<keyword evidence="3" id="KW-1185">Reference proteome</keyword>
<dbReference type="SUPFAM" id="SSF54695">
    <property type="entry name" value="POZ domain"/>
    <property type="match status" value="1"/>
</dbReference>
<dbReference type="Proteomes" id="UP001620626">
    <property type="component" value="Unassembled WGS sequence"/>
</dbReference>
<name>A0ABD2MAK6_9BILA</name>
<protein>
    <recommendedName>
        <fullName evidence="1">BTB domain-containing protein</fullName>
    </recommendedName>
</protein>
<dbReference type="PROSITE" id="PS50097">
    <property type="entry name" value="BTB"/>
    <property type="match status" value="1"/>
</dbReference>
<dbReference type="Gene3D" id="3.30.710.10">
    <property type="entry name" value="Potassium Channel Kv1.1, Chain A"/>
    <property type="match status" value="1"/>
</dbReference>
<dbReference type="PANTHER" id="PTHR45774:SF3">
    <property type="entry name" value="BTB (POZ) DOMAIN-CONTAINING 2B-RELATED"/>
    <property type="match status" value="1"/>
</dbReference>
<dbReference type="InterPro" id="IPR011333">
    <property type="entry name" value="SKP1/BTB/POZ_sf"/>
</dbReference>
<sequence>MCASDVFESMFFPKAKTKSSADCPPVIEVTDVEAEAFKVMLSFIYAEDLSELNGQNAMAVLYAANKYNVSLLVKALLAFPINELPNVFLAFDEARLFNENDFSRRCLDYIDQNAQTLFESENFYNLTKICCAKFSNVTNLKSTTNSQFGMLQFVGLTKSAVKMPPNVLLRIVVLRLARHFSKFVSH</sequence>
<accession>A0ABD2MAK6</accession>
<evidence type="ECO:0000313" key="3">
    <source>
        <dbReference type="Proteomes" id="UP001620626"/>
    </source>
</evidence>
<dbReference type="EMBL" id="JBICBT010000066">
    <property type="protein sequence ID" value="KAL3124568.1"/>
    <property type="molecule type" value="Genomic_DNA"/>
</dbReference>
<feature type="domain" description="BTB" evidence="1">
    <location>
        <begin position="1"/>
        <end position="53"/>
    </location>
</feature>
<proteinExistence type="predicted"/>
<dbReference type="AlphaFoldDB" id="A0ABD2MAK6"/>
<dbReference type="PANTHER" id="PTHR45774">
    <property type="entry name" value="BTB/POZ DOMAIN-CONTAINING"/>
    <property type="match status" value="1"/>
</dbReference>
<evidence type="ECO:0000313" key="2">
    <source>
        <dbReference type="EMBL" id="KAL3124568.1"/>
    </source>
</evidence>
<dbReference type="Pfam" id="PF00651">
    <property type="entry name" value="BTB"/>
    <property type="match status" value="1"/>
</dbReference>